<feature type="transmembrane region" description="Helical" evidence="1">
    <location>
        <begin position="342"/>
        <end position="359"/>
    </location>
</feature>
<evidence type="ECO:0000313" key="3">
    <source>
        <dbReference type="Proteomes" id="UP000077002"/>
    </source>
</evidence>
<dbReference type="EMBL" id="LVKK01000073">
    <property type="protein sequence ID" value="OAG37385.1"/>
    <property type="molecule type" value="Genomic_DNA"/>
</dbReference>
<evidence type="ECO:0000313" key="2">
    <source>
        <dbReference type="EMBL" id="OAG37385.1"/>
    </source>
</evidence>
<dbReference type="InterPro" id="IPR010640">
    <property type="entry name" value="Low_temperature_requirement_A"/>
</dbReference>
<feature type="transmembrane region" description="Helical" evidence="1">
    <location>
        <begin position="184"/>
        <end position="202"/>
    </location>
</feature>
<dbReference type="GeneID" id="34603606"/>
<feature type="transmembrane region" description="Helical" evidence="1">
    <location>
        <begin position="241"/>
        <end position="260"/>
    </location>
</feature>
<name>A0A177EZA4_9EURO</name>
<protein>
    <recommendedName>
        <fullName evidence="4">Low temperature requirement protein LtrA</fullName>
    </recommendedName>
</protein>
<sequence length="539" mass="60987">MNLFKADDNIILSEQISPAPVRSEQKNDSEDQIALQDVSAISAHVKSHSSHEHTGPHAEVRARHRYTFRRPRALQFLYRSQVVHAGDERGLPESVTRSSISSHLPEDVAKERERLDLFIDLIWVGIISNLSEVFSSLAFRPKDPHIGIASLVFILVFMPSWRIWDAMREFLNNYYMDDMIQRTFTLWILFLSVFYGNQLAYLTEDIDEAKQWAISTYLVIFGAFGIIELVYSIFIKWLRKLLLFQTILRLPSIALWVAAIKIPGARAIGPVVGATVCEYFCPIILDSPMTEKLLPIEVKKALDVHHFQSRMSNFFIIILGEGVLQLVKDGPLGLGLNSSTGVMIWVLLIYYEFSFLYFNRDGSRTFIPAATHKGRKSLSWVFWHIPLFATILTFASGVMFIVRHQPDAPYNSLAGPSGEPIPREDLPRYLDRAVWSCAVSLGIIMLSMTVLALLDKSLDEPATLKVNNRYVRLSGRIVYIIVILCVPATSHLDPRLFLGIAACMLLGVTIWEWNVGLDRGGALIEPLGLSHMMSRELKA</sequence>
<dbReference type="PANTHER" id="PTHR36840">
    <property type="entry name" value="BLL5714 PROTEIN"/>
    <property type="match status" value="1"/>
</dbReference>
<dbReference type="PANTHER" id="PTHR36840:SF1">
    <property type="entry name" value="BLL5714 PROTEIN"/>
    <property type="match status" value="1"/>
</dbReference>
<feature type="transmembrane region" description="Helical" evidence="1">
    <location>
        <begin position="145"/>
        <end position="164"/>
    </location>
</feature>
<accession>A0A177EZA4</accession>
<keyword evidence="1" id="KW-1133">Transmembrane helix</keyword>
<feature type="transmembrane region" description="Helical" evidence="1">
    <location>
        <begin position="473"/>
        <end position="490"/>
    </location>
</feature>
<dbReference type="Pfam" id="PF06772">
    <property type="entry name" value="LtrA"/>
    <property type="match status" value="1"/>
</dbReference>
<evidence type="ECO:0008006" key="4">
    <source>
        <dbReference type="Google" id="ProtNLM"/>
    </source>
</evidence>
<keyword evidence="3" id="KW-1185">Reference proteome</keyword>
<evidence type="ECO:0000256" key="1">
    <source>
        <dbReference type="SAM" id="Phobius"/>
    </source>
</evidence>
<reference evidence="2 3" key="1">
    <citation type="submission" date="2016-03" db="EMBL/GenBank/DDBJ databases">
        <title>Draft genome sequence of the Fonsecaea monophora CBS 269.37.</title>
        <authorList>
            <person name="Bombassaro A."/>
            <person name="Vinicius W.A."/>
            <person name="De Hoog S."/>
            <person name="Sun J."/>
            <person name="Souza E.M."/>
            <person name="Raittz R.T."/>
            <person name="Costa F."/>
            <person name="Leao A.C."/>
            <person name="Tadra-Sfeir M.Z."/>
            <person name="Baura V."/>
            <person name="Balsanelli E."/>
            <person name="Pedrosa F.O."/>
            <person name="Moreno L.F."/>
            <person name="Steffens M.B."/>
            <person name="Xi L."/>
            <person name="Bocca A.L."/>
            <person name="Felipe M.S."/>
            <person name="Teixeira M."/>
            <person name="Telles Filho F.Q."/>
            <person name="Azevedo C.M."/>
            <person name="Gomes R."/>
            <person name="Vicente V.A."/>
        </authorList>
    </citation>
    <scope>NUCLEOTIDE SEQUENCE [LARGE SCALE GENOMIC DNA]</scope>
    <source>
        <strain evidence="2 3">CBS 269.37</strain>
    </source>
</reference>
<keyword evidence="1" id="KW-0812">Transmembrane</keyword>
<organism evidence="2 3">
    <name type="scientific">Fonsecaea monophora</name>
    <dbReference type="NCBI Taxonomy" id="254056"/>
    <lineage>
        <taxon>Eukaryota</taxon>
        <taxon>Fungi</taxon>
        <taxon>Dikarya</taxon>
        <taxon>Ascomycota</taxon>
        <taxon>Pezizomycotina</taxon>
        <taxon>Eurotiomycetes</taxon>
        <taxon>Chaetothyriomycetidae</taxon>
        <taxon>Chaetothyriales</taxon>
        <taxon>Herpotrichiellaceae</taxon>
        <taxon>Fonsecaea</taxon>
    </lineage>
</organism>
<feature type="transmembrane region" description="Helical" evidence="1">
    <location>
        <begin position="380"/>
        <end position="402"/>
    </location>
</feature>
<dbReference type="AlphaFoldDB" id="A0A177EZA4"/>
<dbReference type="Proteomes" id="UP000077002">
    <property type="component" value="Unassembled WGS sequence"/>
</dbReference>
<feature type="transmembrane region" description="Helical" evidence="1">
    <location>
        <begin position="433"/>
        <end position="453"/>
    </location>
</feature>
<proteinExistence type="predicted"/>
<comment type="caution">
    <text evidence="2">The sequence shown here is derived from an EMBL/GenBank/DDBJ whole genome shotgun (WGS) entry which is preliminary data.</text>
</comment>
<dbReference type="OrthoDB" id="191995at2759"/>
<feature type="transmembrane region" description="Helical" evidence="1">
    <location>
        <begin position="214"/>
        <end position="234"/>
    </location>
</feature>
<dbReference type="RefSeq" id="XP_022509337.1">
    <property type="nucleotide sequence ID" value="XM_022658406.1"/>
</dbReference>
<keyword evidence="1" id="KW-0472">Membrane</keyword>
<gene>
    <name evidence="2" type="ORF">AYO21_08462</name>
</gene>
<feature type="transmembrane region" description="Helical" evidence="1">
    <location>
        <begin position="496"/>
        <end position="513"/>
    </location>
</feature>